<evidence type="ECO:0000259" key="2">
    <source>
        <dbReference type="Pfam" id="PF00149"/>
    </source>
</evidence>
<evidence type="ECO:0000313" key="3">
    <source>
        <dbReference type="EMBL" id="PWN93389.1"/>
    </source>
</evidence>
<name>A0A316YVT5_9BASI</name>
<feature type="signal peptide" evidence="1">
    <location>
        <begin position="1"/>
        <end position="17"/>
    </location>
</feature>
<accession>A0A316YVT5</accession>
<proteinExistence type="predicted"/>
<dbReference type="PANTHER" id="PTHR32440:SF11">
    <property type="entry name" value="METALLOPHOSPHOESTERASE DOMAIN-CONTAINING PROTEIN"/>
    <property type="match status" value="1"/>
</dbReference>
<sequence length="427" mass="46281">MFARLLVLLACVGLASSLSIPQESFSTTSASSRAAPLDPYPSQPLLSFGASTPEKFKLLIITDTHLLDDQTVPGNASNVSRASTDAVRQYLEVEKPDYVVHLGDLVSGEVANSSAQVRDAVRQILGPAVEKQIPFSTTKGNHDNDVYSTHGQITDYEHELAPQLTYTRKAPAGVGGGSNGEGSDNYWVPIYPSKDAPRGSKPALVLWFFDSRSGKQLKSEGNGLIDDWVDSSVAGWINSEVSQQEKAWGSVLPPSLLFVHIPIQSTNYTQNLAPYSDEVGGVTDERPESFTSEGKRYEGLNVDKPLNTQGHGGEAGQYNGQDLPFLNAITKGKAGKSRLHAIVSGHDHGNDWCAPSNVTTAAAQVLPLCFGKHSGFGGYDYDPWNHGARIFEFDLDSVDKSVRTYIRMLTGETRYDTLIDDAWAKTS</sequence>
<gene>
    <name evidence="3" type="ORF">FA10DRAFT_264045</name>
</gene>
<organism evidence="3 4">
    <name type="scientific">Acaromyces ingoldii</name>
    <dbReference type="NCBI Taxonomy" id="215250"/>
    <lineage>
        <taxon>Eukaryota</taxon>
        <taxon>Fungi</taxon>
        <taxon>Dikarya</taxon>
        <taxon>Basidiomycota</taxon>
        <taxon>Ustilaginomycotina</taxon>
        <taxon>Exobasidiomycetes</taxon>
        <taxon>Exobasidiales</taxon>
        <taxon>Cryptobasidiaceae</taxon>
        <taxon>Acaromyces</taxon>
    </lineage>
</organism>
<dbReference type="GeneID" id="37042401"/>
<dbReference type="EMBL" id="KZ819634">
    <property type="protein sequence ID" value="PWN93389.1"/>
    <property type="molecule type" value="Genomic_DNA"/>
</dbReference>
<feature type="chain" id="PRO_5016283366" evidence="1">
    <location>
        <begin position="18"/>
        <end position="427"/>
    </location>
</feature>
<dbReference type="OrthoDB" id="783096at2759"/>
<dbReference type="InterPro" id="IPR029052">
    <property type="entry name" value="Metallo-depent_PP-like"/>
</dbReference>
<dbReference type="AlphaFoldDB" id="A0A316YVT5"/>
<dbReference type="RefSeq" id="XP_025380587.1">
    <property type="nucleotide sequence ID" value="XM_025520485.1"/>
</dbReference>
<dbReference type="Proteomes" id="UP000245768">
    <property type="component" value="Unassembled WGS sequence"/>
</dbReference>
<evidence type="ECO:0000256" key="1">
    <source>
        <dbReference type="SAM" id="SignalP"/>
    </source>
</evidence>
<protein>
    <submittedName>
        <fullName evidence="3">Metallo-dependent phosphatase</fullName>
    </submittedName>
</protein>
<dbReference type="InterPro" id="IPR004843">
    <property type="entry name" value="Calcineurin-like_PHP"/>
</dbReference>
<dbReference type="SUPFAM" id="SSF56300">
    <property type="entry name" value="Metallo-dependent phosphatases"/>
    <property type="match status" value="1"/>
</dbReference>
<dbReference type="Gene3D" id="3.60.21.10">
    <property type="match status" value="1"/>
</dbReference>
<dbReference type="STRING" id="215250.A0A316YVT5"/>
<dbReference type="Pfam" id="PF00149">
    <property type="entry name" value="Metallophos"/>
    <property type="match status" value="1"/>
</dbReference>
<dbReference type="InParanoid" id="A0A316YVT5"/>
<dbReference type="GO" id="GO:0016788">
    <property type="term" value="F:hydrolase activity, acting on ester bonds"/>
    <property type="evidence" value="ECO:0007669"/>
    <property type="project" value="TreeGrafter"/>
</dbReference>
<keyword evidence="4" id="KW-1185">Reference proteome</keyword>
<feature type="domain" description="Calcineurin-like phosphoesterase" evidence="2">
    <location>
        <begin position="57"/>
        <end position="166"/>
    </location>
</feature>
<keyword evidence="1" id="KW-0732">Signal</keyword>
<dbReference type="GO" id="GO:0005737">
    <property type="term" value="C:cytoplasm"/>
    <property type="evidence" value="ECO:0007669"/>
    <property type="project" value="TreeGrafter"/>
</dbReference>
<reference evidence="3 4" key="1">
    <citation type="journal article" date="2018" name="Mol. Biol. Evol.">
        <title>Broad Genomic Sampling Reveals a Smut Pathogenic Ancestry of the Fungal Clade Ustilaginomycotina.</title>
        <authorList>
            <person name="Kijpornyongpan T."/>
            <person name="Mondo S.J."/>
            <person name="Barry K."/>
            <person name="Sandor L."/>
            <person name="Lee J."/>
            <person name="Lipzen A."/>
            <person name="Pangilinan J."/>
            <person name="LaButti K."/>
            <person name="Hainaut M."/>
            <person name="Henrissat B."/>
            <person name="Grigoriev I.V."/>
            <person name="Spatafora J.W."/>
            <person name="Aime M.C."/>
        </authorList>
    </citation>
    <scope>NUCLEOTIDE SEQUENCE [LARGE SCALE GENOMIC DNA]</scope>
    <source>
        <strain evidence="3 4">MCA 4198</strain>
    </source>
</reference>
<dbReference type="PANTHER" id="PTHR32440">
    <property type="entry name" value="PHOSPHATASE DCR2-RELATED-RELATED"/>
    <property type="match status" value="1"/>
</dbReference>
<evidence type="ECO:0000313" key="4">
    <source>
        <dbReference type="Proteomes" id="UP000245768"/>
    </source>
</evidence>